<dbReference type="KEGG" id="ggr:HKW67_21805"/>
<dbReference type="PANTHER" id="PTHR34352:SF1">
    <property type="entry name" value="PROTEIN YHFA"/>
    <property type="match status" value="1"/>
</dbReference>
<reference evidence="1 2" key="1">
    <citation type="submission" date="2020-05" db="EMBL/GenBank/DDBJ databases">
        <title>Complete genome sequence of Gemmatimonas greenlandica TET16.</title>
        <authorList>
            <person name="Zeng Y."/>
        </authorList>
    </citation>
    <scope>NUCLEOTIDE SEQUENCE [LARGE SCALE GENOMIC DNA]</scope>
    <source>
        <strain evidence="1 2">TET16</strain>
    </source>
</reference>
<keyword evidence="2" id="KW-1185">Reference proteome</keyword>
<dbReference type="AlphaFoldDB" id="A0A6M4ITB3"/>
<dbReference type="InterPro" id="IPR036102">
    <property type="entry name" value="OsmC/Ohrsf"/>
</dbReference>
<gene>
    <name evidence="1" type="ORF">HKW67_21805</name>
</gene>
<organism evidence="1 2">
    <name type="scientific">Gemmatimonas groenlandica</name>
    <dbReference type="NCBI Taxonomy" id="2732249"/>
    <lineage>
        <taxon>Bacteria</taxon>
        <taxon>Pseudomonadati</taxon>
        <taxon>Gemmatimonadota</taxon>
        <taxon>Gemmatimonadia</taxon>
        <taxon>Gemmatimonadales</taxon>
        <taxon>Gemmatimonadaceae</taxon>
        <taxon>Gemmatimonas</taxon>
    </lineage>
</organism>
<name>A0A6M4ITB3_9BACT</name>
<sequence length="156" mass="16613">MSEEQLKDTTAMPVAGKPPATVQVTWSGDHVFEGVRSSGGPAITMDSSGKQGPSPVDTLLCALAGCTGVDVVDILTKRRTPMSALSVEVVGERFAGTPSRITKIHLVYRIIGAGVERVHAERAIELAVTKYCSVRDSLDPNMPITWALELNGSYSE</sequence>
<dbReference type="EMBL" id="CP053085">
    <property type="protein sequence ID" value="QJR37973.1"/>
    <property type="molecule type" value="Genomic_DNA"/>
</dbReference>
<dbReference type="InterPro" id="IPR015946">
    <property type="entry name" value="KH_dom-like_a/b"/>
</dbReference>
<dbReference type="SUPFAM" id="SSF82784">
    <property type="entry name" value="OsmC-like"/>
    <property type="match status" value="1"/>
</dbReference>
<evidence type="ECO:0000313" key="1">
    <source>
        <dbReference type="EMBL" id="QJR37973.1"/>
    </source>
</evidence>
<protein>
    <submittedName>
        <fullName evidence="1">OsmC family protein</fullName>
    </submittedName>
</protein>
<dbReference type="RefSeq" id="WP_171227410.1">
    <property type="nucleotide sequence ID" value="NZ_CP053085.1"/>
</dbReference>
<dbReference type="Proteomes" id="UP000500938">
    <property type="component" value="Chromosome"/>
</dbReference>
<dbReference type="Gene3D" id="3.30.300.20">
    <property type="match status" value="1"/>
</dbReference>
<dbReference type="InterPro" id="IPR003718">
    <property type="entry name" value="OsmC/Ohr_fam"/>
</dbReference>
<proteinExistence type="predicted"/>
<dbReference type="Pfam" id="PF02566">
    <property type="entry name" value="OsmC"/>
    <property type="match status" value="1"/>
</dbReference>
<evidence type="ECO:0000313" key="2">
    <source>
        <dbReference type="Proteomes" id="UP000500938"/>
    </source>
</evidence>
<accession>A0A6M4ITB3</accession>
<dbReference type="PANTHER" id="PTHR34352">
    <property type="entry name" value="PROTEIN YHFA"/>
    <property type="match status" value="1"/>
</dbReference>